<evidence type="ECO:0000256" key="1">
    <source>
        <dbReference type="SAM" id="MobiDB-lite"/>
    </source>
</evidence>
<evidence type="ECO:0000313" key="3">
    <source>
        <dbReference type="Proteomes" id="UP000016923"/>
    </source>
</evidence>
<accession>S3CEW9</accession>
<name>S3CEW9_OPHP1</name>
<sequence length="294" mass="32980">MRSRPPKEIDVEMVDAADDSDDWEDDAGSVASETPSWVLNESGMPERDFRLKSVYDAVAGRVRVHEVRAPKWAGASTRYLDTILTPEEALYRSSGAPDRFEETDTYFAHEELPAGALPDSDLVKSVHHYASQYYEVLALREKRAHDAETKRARALQKTKAKEKATQRQTVAAAGGRKEKRKAATALEEDVDNKEDASETDTIQKFVYSRQRLLDERSMDETALIAFGILLEEAGRQALGENGDLVFTEPAEEEEEEGGEGEEATEKQKKEEKGKQKRRVTDVKSGMVYDESSDD</sequence>
<dbReference type="HOGENOM" id="CLU_066274_0_0_1"/>
<dbReference type="InterPro" id="IPR022793">
    <property type="entry name" value="Rrn10"/>
</dbReference>
<reference evidence="2 3" key="1">
    <citation type="journal article" date="2013" name="BMC Genomics">
        <title>The genome and transcriptome of the pine saprophyte Ophiostoma piceae, and a comparison with the bark beetle-associated pine pathogen Grosmannia clavigera.</title>
        <authorList>
            <person name="Haridas S."/>
            <person name="Wang Y."/>
            <person name="Lim L."/>
            <person name="Massoumi Alamouti S."/>
            <person name="Jackman S."/>
            <person name="Docking R."/>
            <person name="Robertson G."/>
            <person name="Birol I."/>
            <person name="Bohlmann J."/>
            <person name="Breuil C."/>
        </authorList>
    </citation>
    <scope>NUCLEOTIDE SEQUENCE [LARGE SCALE GENOMIC DNA]</scope>
    <source>
        <strain evidence="2 3">UAMH 11346</strain>
    </source>
</reference>
<dbReference type="eggNOG" id="ENOG502S1BQ">
    <property type="taxonomic scope" value="Eukaryota"/>
</dbReference>
<dbReference type="Proteomes" id="UP000016923">
    <property type="component" value="Unassembled WGS sequence"/>
</dbReference>
<dbReference type="AlphaFoldDB" id="S3CEW9"/>
<dbReference type="PANTHER" id="PTHR28054">
    <property type="entry name" value="RNA POLYMERASE I-SPECIFIC TRANSCRIPTION INITIATION FACTOR RRN10"/>
    <property type="match status" value="1"/>
</dbReference>
<feature type="compositionally biased region" description="Acidic residues" evidence="1">
    <location>
        <begin position="249"/>
        <end position="262"/>
    </location>
</feature>
<feature type="compositionally biased region" description="Acidic residues" evidence="1">
    <location>
        <begin position="11"/>
        <end position="27"/>
    </location>
</feature>
<dbReference type="EMBL" id="KE148146">
    <property type="protein sequence ID" value="EPE10636.1"/>
    <property type="molecule type" value="Genomic_DNA"/>
</dbReference>
<feature type="region of interest" description="Disordered" evidence="1">
    <location>
        <begin position="240"/>
        <end position="294"/>
    </location>
</feature>
<protein>
    <submittedName>
        <fullName evidence="2">Membrane protein</fullName>
    </submittedName>
</protein>
<feature type="region of interest" description="Disordered" evidence="1">
    <location>
        <begin position="1"/>
        <end position="34"/>
    </location>
</feature>
<feature type="compositionally biased region" description="Basic and acidic residues" evidence="1">
    <location>
        <begin position="263"/>
        <end position="281"/>
    </location>
</feature>
<feature type="compositionally biased region" description="Basic and acidic residues" evidence="1">
    <location>
        <begin position="1"/>
        <end position="10"/>
    </location>
</feature>
<proteinExistence type="predicted"/>
<dbReference type="OMA" id="DIYFAAS"/>
<dbReference type="GO" id="GO:0006360">
    <property type="term" value="P:transcription by RNA polymerase I"/>
    <property type="evidence" value="ECO:0007669"/>
    <property type="project" value="InterPro"/>
</dbReference>
<dbReference type="STRING" id="1262450.S3CEW9"/>
<dbReference type="VEuPathDB" id="FungiDB:F503_05731"/>
<evidence type="ECO:0000313" key="2">
    <source>
        <dbReference type="EMBL" id="EPE10636.1"/>
    </source>
</evidence>
<keyword evidence="3" id="KW-1185">Reference proteome</keyword>
<dbReference type="OrthoDB" id="2565191at2759"/>
<dbReference type="PANTHER" id="PTHR28054:SF1">
    <property type="entry name" value="RNA POLYMERASE I-SPECIFIC TRANSCRIPTION INITIATION FACTOR RRN10"/>
    <property type="match status" value="1"/>
</dbReference>
<feature type="region of interest" description="Disordered" evidence="1">
    <location>
        <begin position="154"/>
        <end position="199"/>
    </location>
</feature>
<organism evidence="2 3">
    <name type="scientific">Ophiostoma piceae (strain UAMH 11346)</name>
    <name type="common">Sap stain fungus</name>
    <dbReference type="NCBI Taxonomy" id="1262450"/>
    <lineage>
        <taxon>Eukaryota</taxon>
        <taxon>Fungi</taxon>
        <taxon>Dikarya</taxon>
        <taxon>Ascomycota</taxon>
        <taxon>Pezizomycotina</taxon>
        <taxon>Sordariomycetes</taxon>
        <taxon>Sordariomycetidae</taxon>
        <taxon>Ophiostomatales</taxon>
        <taxon>Ophiostomataceae</taxon>
        <taxon>Ophiostoma</taxon>
    </lineage>
</organism>
<gene>
    <name evidence="2" type="ORF">F503_05731</name>
</gene>